<dbReference type="PANTHER" id="PTHR45855">
    <property type="entry name" value="TRANSCRIPTION FACTOR PIF1-RELATED"/>
    <property type="match status" value="1"/>
</dbReference>
<feature type="compositionally biased region" description="Pro residues" evidence="6">
    <location>
        <begin position="1365"/>
        <end position="1374"/>
    </location>
</feature>
<sequence length="1780" mass="197162">MEILWKSRQVVRTSQTQRPSPPPILRGSGSGSGSRGGEENALLPLPLPHPPPPLPQPPPHQEEEMVSWLHHHLRQDYVCSKIIYSIPATNPQSSFSLEPPPLPPSAPYILPASRLTCQLRGVQGTEEARGSTSRKRSRAAEMHNLAERRRREKINEKMKTLQELIPRCNKSTKVSTLDAAIEYVKWLQSQIQMILMGQGMMPSMMNEENMQEFMPHMAMKMMGMNRPPFIPSPGTPFPSPAQIAGVGPSQAYPAARYPFPNIQTFDPSRVRLPSPVVNQTHFPAYMNPYSHFVGHHQMLQPPPPLQSQTTPQLSSGQASSSKEPEDKDSQPKEFGFWFEIRGEDDIVELLWKSGRVVQSSQTQRPSSDPPPILRGSGSGGGEEEENAPLPPPPPLPPLHHQNLFIQEDEMYSWLHQSYRQDYLCSELRYSGVASNPATHPQSSISPAPCPFAPYDQRGQTIATRRVENFMNFSWLRGNIFTGGRVEAGVVRESIQLGSSTTPSSSATESCVIPATEGTESRVSQTLAVPGLGQKGKAVVIETAETPSSGVCKAETEPVQIQPATIVEIQGTEEARGSMSRKRSRTAEMHNLAERRRREKINENIKTLQELIPRCNKSTKVSTLDDAIEYVKWLQSQIQMMSTGQGMMPPMMYAGNTQQFMPHMAMDMNRPPPFIPFPDTPFPRPAQMADVDPSYPAPRYPLSGIQTFDPSRVHLRSPQPNPVSNQPQFPAYMNPYSQFAGLHQLQQPPPPPFQIRGEDDIVELLWKSGQLVRTTQTQRPSSDKPSSPPPVLRGSGSGGGDENAPLPLPLPQPPPPLHHQNLFIQEDELSSWLHNFYPGVTSTPATHPQSSVSLPPPSNAPYISSFFLHSLAFCNLMSLILEFGFWIEIRGEDDVVELLWKSSQVVQCSQTQRSIPPPIFRGSGSRSGEETALPPPPLHPSQQILFIQEDEIASWLYHPLLQDYLSSGVTSTPATHRQGSVSLAPPPPLSAPYGQITAARRTDNFMNFLRLKGNILTGGRVEAGPVVIESTQVGSSATPSSSATESCVIPVTHGTESRATVIGGVSRTFAVPGFGRRGKAVAIDTAGTSSSGVCKAETEPVRIQPETETEIAEDRKQKEREETIVEIQGTEEARGSTSRKRSRAAEMHNLAERRRREKINEKMKTLQELIPRCNKSTKVSTLEDVIEYMKSLQMQIQMMSMGHGMMPPMMNAENMQQFMPHMAMGMNRPPPFIHFPGTAFPRPGHMAGVGPSYPASRYPFPNTQASDPPRVQLPSLETDNPVPNQPLFPAYMNPYSQFVGLHQMQQPPPPLQVLGFRLKNRGEDDIVELFWKIGQVVRSSQTEIPSSDPTPILRGRGSRGGEENVPLPPPLPPPHHQNLFIQEDDMSSWIHHHPLLQDYLCSQLYASTPAPHPQSSVPLAPPQSSAPYGQIIIAPRREENVMNFLRLRGNILTGGSVEAGPWIPVGSSATTSLSATESNLTPATESLPTVTGGVFHTFSVPSRGGKEKAVAIQTVCEIAGTSSSGVETEPVRIQPATETDIADGRERKEREETIAGIQGTEEARGSTSRKRSRAAEMHNLAERRRREKINEKMKTLQELIPRCNKSTKVSTLEDVIEYVKSLEMQIQHYVMNFRIMTEVLISESMLLCKMMSTGCSTMPMMYTSNTQQFMPHMAMGMNQTPAFIPFPRQAHMAGVGPSYLPPHNPFPNIQTFDPSRVWLQSPQPNPVPNQPQMNPYSQFVGHHQMQQPTFPPLQSQTTSQLSFGQASSSKEPDDQNNQPQG</sequence>
<keyword evidence="9" id="KW-1185">Reference proteome</keyword>
<keyword evidence="2" id="KW-0805">Transcription regulation</keyword>
<feature type="compositionally biased region" description="Polar residues" evidence="6">
    <location>
        <begin position="1339"/>
        <end position="1348"/>
    </location>
</feature>
<reference evidence="9" key="1">
    <citation type="journal article" date="2011" name="Nat. Genet.">
        <title>The Arabidopsis lyrata genome sequence and the basis of rapid genome size change.</title>
        <authorList>
            <person name="Hu T.T."/>
            <person name="Pattyn P."/>
            <person name="Bakker E.G."/>
            <person name="Cao J."/>
            <person name="Cheng J.-F."/>
            <person name="Clark R.M."/>
            <person name="Fahlgren N."/>
            <person name="Fawcett J.A."/>
            <person name="Grimwood J."/>
            <person name="Gundlach H."/>
            <person name="Haberer G."/>
            <person name="Hollister J.D."/>
            <person name="Ossowski S."/>
            <person name="Ottilar R.P."/>
            <person name="Salamov A.A."/>
            <person name="Schneeberger K."/>
            <person name="Spannagl M."/>
            <person name="Wang X."/>
            <person name="Yang L."/>
            <person name="Nasrallah M.E."/>
            <person name="Bergelson J."/>
            <person name="Carrington J.C."/>
            <person name="Gaut B.S."/>
            <person name="Schmutz J."/>
            <person name="Mayer K.F.X."/>
            <person name="Van de Peer Y."/>
            <person name="Grigoriev I.V."/>
            <person name="Nordborg M."/>
            <person name="Weigel D."/>
            <person name="Guo Y.-L."/>
        </authorList>
    </citation>
    <scope>NUCLEOTIDE SEQUENCE [LARGE SCALE GENOMIC DNA]</scope>
    <source>
        <strain evidence="9">cv. MN47</strain>
    </source>
</reference>
<keyword evidence="3" id="KW-0238">DNA-binding</keyword>
<protein>
    <recommendedName>
        <fullName evidence="7">BHLH domain-containing protein</fullName>
    </recommendedName>
</protein>
<feature type="region of interest" description="Disordered" evidence="6">
    <location>
        <begin position="709"/>
        <end position="730"/>
    </location>
</feature>
<proteinExistence type="predicted"/>
<keyword evidence="4" id="KW-0804">Transcription</keyword>
<feature type="region of interest" description="Disordered" evidence="6">
    <location>
        <begin position="358"/>
        <end position="400"/>
    </location>
</feature>
<dbReference type="STRING" id="81972.D7MD82"/>
<feature type="region of interest" description="Disordered" evidence="6">
    <location>
        <begin position="1339"/>
        <end position="1377"/>
    </location>
</feature>
<feature type="domain" description="BHLH" evidence="7">
    <location>
        <begin position="584"/>
        <end position="633"/>
    </location>
</feature>
<dbReference type="CDD" id="cd11445">
    <property type="entry name" value="bHLH_AtPIF_like"/>
    <property type="match status" value="4"/>
</dbReference>
<feature type="compositionally biased region" description="Pro residues" evidence="6">
    <location>
        <begin position="45"/>
        <end position="59"/>
    </location>
</feature>
<feature type="domain" description="BHLH" evidence="7">
    <location>
        <begin position="1142"/>
        <end position="1191"/>
    </location>
</feature>
<dbReference type="GO" id="GO:0003677">
    <property type="term" value="F:DNA binding"/>
    <property type="evidence" value="ECO:0007669"/>
    <property type="project" value="UniProtKB-KW"/>
</dbReference>
<evidence type="ECO:0000256" key="1">
    <source>
        <dbReference type="ARBA" id="ARBA00004123"/>
    </source>
</evidence>
<dbReference type="SUPFAM" id="SSF47459">
    <property type="entry name" value="HLH, helix-loop-helix DNA-binding domain"/>
    <property type="match status" value="4"/>
</dbReference>
<feature type="domain" description="BHLH" evidence="7">
    <location>
        <begin position="138"/>
        <end position="187"/>
    </location>
</feature>
<dbReference type="InterPro" id="IPR047265">
    <property type="entry name" value="PIF1-like_bHLH"/>
</dbReference>
<dbReference type="Gene3D" id="4.10.280.10">
    <property type="entry name" value="Helix-loop-helix DNA-binding domain"/>
    <property type="match status" value="4"/>
</dbReference>
<evidence type="ECO:0000313" key="9">
    <source>
        <dbReference type="Proteomes" id="UP000008694"/>
    </source>
</evidence>
<dbReference type="InterPro" id="IPR036638">
    <property type="entry name" value="HLH_DNA-bd_sf"/>
</dbReference>
<evidence type="ECO:0000256" key="4">
    <source>
        <dbReference type="ARBA" id="ARBA00023163"/>
    </source>
</evidence>
<evidence type="ECO:0000256" key="5">
    <source>
        <dbReference type="ARBA" id="ARBA00023242"/>
    </source>
</evidence>
<dbReference type="GO" id="GO:0005634">
    <property type="term" value="C:nucleus"/>
    <property type="evidence" value="ECO:0007669"/>
    <property type="project" value="UniProtKB-SubCell"/>
</dbReference>
<feature type="region of interest" description="Disordered" evidence="6">
    <location>
        <begin position="1"/>
        <end position="63"/>
    </location>
</feature>
<feature type="domain" description="BHLH" evidence="7">
    <location>
        <begin position="1572"/>
        <end position="1621"/>
    </location>
</feature>
<evidence type="ECO:0000259" key="7">
    <source>
        <dbReference type="PROSITE" id="PS50888"/>
    </source>
</evidence>
<dbReference type="EMBL" id="GL348719">
    <property type="protein sequence ID" value="EFH45731.1"/>
    <property type="molecule type" value="Genomic_DNA"/>
</dbReference>
<evidence type="ECO:0000313" key="8">
    <source>
        <dbReference type="EMBL" id="EFH45731.1"/>
    </source>
</evidence>
<feature type="region of interest" description="Disordered" evidence="6">
    <location>
        <begin position="913"/>
        <end position="934"/>
    </location>
</feature>
<feature type="region of interest" description="Disordered" evidence="6">
    <location>
        <begin position="121"/>
        <end position="143"/>
    </location>
</feature>
<dbReference type="Gramene" id="scaffold_701376.1">
    <property type="protein sequence ID" value="scaffold_701376.1"/>
    <property type="gene ID" value="scaffold_701376.1"/>
</dbReference>
<dbReference type="PROSITE" id="PS50888">
    <property type="entry name" value="BHLH"/>
    <property type="match status" value="4"/>
</dbReference>
<accession>D7MD82</accession>
<evidence type="ECO:0000256" key="3">
    <source>
        <dbReference type="ARBA" id="ARBA00023125"/>
    </source>
</evidence>
<dbReference type="InterPro" id="IPR031066">
    <property type="entry name" value="bHLH_ALC-like_plant"/>
</dbReference>
<dbReference type="eggNOG" id="ENOG502QR6A">
    <property type="taxonomic scope" value="Eukaryota"/>
</dbReference>
<feature type="region of interest" description="Disordered" evidence="6">
    <location>
        <begin position="772"/>
        <end position="817"/>
    </location>
</feature>
<comment type="subcellular location">
    <subcellularLocation>
        <location evidence="1">Nucleus</location>
    </subcellularLocation>
</comment>
<dbReference type="SMART" id="SM00353">
    <property type="entry name" value="HLH"/>
    <property type="match status" value="4"/>
</dbReference>
<dbReference type="GO" id="GO:0046983">
    <property type="term" value="F:protein dimerization activity"/>
    <property type="evidence" value="ECO:0007669"/>
    <property type="project" value="InterPro"/>
</dbReference>
<feature type="compositionally biased region" description="Pro residues" evidence="6">
    <location>
        <begin position="805"/>
        <end position="816"/>
    </location>
</feature>
<dbReference type="HOGENOM" id="CLU_238608_0_0_1"/>
<name>D7MD82_ARALL</name>
<dbReference type="InterPro" id="IPR011598">
    <property type="entry name" value="bHLH_dom"/>
</dbReference>
<dbReference type="PANTHER" id="PTHR45855:SF21">
    <property type="entry name" value="TRANSCRIPTION FACTOR BHLH119-RELATED"/>
    <property type="match status" value="1"/>
</dbReference>
<feature type="region of interest" description="Disordered" evidence="6">
    <location>
        <begin position="294"/>
        <end position="331"/>
    </location>
</feature>
<organism evidence="9">
    <name type="scientific">Arabidopsis lyrata subsp. lyrata</name>
    <name type="common">Lyre-leaved rock-cress</name>
    <dbReference type="NCBI Taxonomy" id="81972"/>
    <lineage>
        <taxon>Eukaryota</taxon>
        <taxon>Viridiplantae</taxon>
        <taxon>Streptophyta</taxon>
        <taxon>Embryophyta</taxon>
        <taxon>Tracheophyta</taxon>
        <taxon>Spermatophyta</taxon>
        <taxon>Magnoliopsida</taxon>
        <taxon>eudicotyledons</taxon>
        <taxon>Gunneridae</taxon>
        <taxon>Pentapetalae</taxon>
        <taxon>rosids</taxon>
        <taxon>malvids</taxon>
        <taxon>Brassicales</taxon>
        <taxon>Brassicaceae</taxon>
        <taxon>Camelineae</taxon>
        <taxon>Arabidopsis</taxon>
    </lineage>
</organism>
<evidence type="ECO:0000256" key="2">
    <source>
        <dbReference type="ARBA" id="ARBA00023015"/>
    </source>
</evidence>
<feature type="compositionally biased region" description="Basic and acidic residues" evidence="6">
    <location>
        <begin position="322"/>
        <end position="331"/>
    </location>
</feature>
<keyword evidence="5" id="KW-0539">Nucleus</keyword>
<feature type="compositionally biased region" description="Pro residues" evidence="6">
    <location>
        <begin position="388"/>
        <end position="397"/>
    </location>
</feature>
<feature type="compositionally biased region" description="Low complexity" evidence="6">
    <location>
        <begin position="306"/>
        <end position="315"/>
    </location>
</feature>
<dbReference type="Pfam" id="PF00010">
    <property type="entry name" value="HLH"/>
    <property type="match status" value="4"/>
</dbReference>
<evidence type="ECO:0000256" key="6">
    <source>
        <dbReference type="SAM" id="MobiDB-lite"/>
    </source>
</evidence>
<gene>
    <name evidence="8" type="ORF">ARALYDRAFT_913634</name>
</gene>
<dbReference type="Proteomes" id="UP000008694">
    <property type="component" value="Unassembled WGS sequence"/>
</dbReference>
<feature type="compositionally biased region" description="Polar residues" evidence="6">
    <location>
        <begin position="1743"/>
        <end position="1780"/>
    </location>
</feature>
<feature type="region of interest" description="Disordered" evidence="6">
    <location>
        <begin position="1715"/>
        <end position="1780"/>
    </location>
</feature>